<dbReference type="Proteomes" id="UP000225215">
    <property type="component" value="Segment"/>
</dbReference>
<accession>A0A219YCM4</accession>
<evidence type="ECO:0000313" key="2">
    <source>
        <dbReference type="Proteomes" id="UP000225215"/>
    </source>
</evidence>
<dbReference type="EMBL" id="KY290955">
    <property type="protein sequence ID" value="APU01748.1"/>
    <property type="molecule type" value="Genomic_DNA"/>
</dbReference>
<name>A0A219YCM4_9CAUD</name>
<organism evidence="1 2">
    <name type="scientific">Aeromonas phage 65.2</name>
    <dbReference type="NCBI Taxonomy" id="1932896"/>
    <lineage>
        <taxon>Viruses</taxon>
        <taxon>Duplodnaviria</taxon>
        <taxon>Heunggongvirae</taxon>
        <taxon>Uroviricota</taxon>
        <taxon>Caudoviricetes</taxon>
        <taxon>Pantevenvirales</taxon>
        <taxon>Straboviridae</taxon>
        <taxon>Emmerichvirinae</taxon>
        <taxon>Ishigurovirus</taxon>
        <taxon>Ishigurovirus osborne</taxon>
    </lineage>
</organism>
<protein>
    <submittedName>
        <fullName evidence="1">Uncharacterized protein</fullName>
    </submittedName>
</protein>
<evidence type="ECO:0000313" key="1">
    <source>
        <dbReference type="EMBL" id="APU01748.1"/>
    </source>
</evidence>
<sequence length="102" mass="11522">MKLEKYSSQNVKDAVSSRFNLDEGHVENLVADVYDMMVKNESLSVDIRDSIVRGHAVNIGKNPDKICDKFVEVLRGLGYDVSVVWGSVNDYQNVKSFRVRAI</sequence>
<reference evidence="1 2" key="1">
    <citation type="journal article" date="2017" name="Sci. Rep.">
        <title>Characterization and diversity of phages infecting Aeromonas salmonicida subsp. salmonicida.</title>
        <authorList>
            <person name="Vincent A.T."/>
            <person name="Paquet V.E."/>
            <person name="Bernatchez A."/>
            <person name="Tremblay D.M."/>
            <person name="Moineau S."/>
            <person name="Charette S.J."/>
        </authorList>
    </citation>
    <scope>NUCLEOTIDE SEQUENCE [LARGE SCALE GENOMIC DNA]</scope>
</reference>
<proteinExistence type="predicted"/>